<keyword evidence="11" id="KW-1185">Reference proteome</keyword>
<evidence type="ECO:0000313" key="11">
    <source>
        <dbReference type="Proteomes" id="UP001500393"/>
    </source>
</evidence>
<protein>
    <submittedName>
        <fullName evidence="10">MFS transporter</fullName>
    </submittedName>
</protein>
<feature type="transmembrane region" description="Helical" evidence="8">
    <location>
        <begin position="446"/>
        <end position="466"/>
    </location>
</feature>
<feature type="transmembrane region" description="Helical" evidence="8">
    <location>
        <begin position="146"/>
        <end position="168"/>
    </location>
</feature>
<feature type="transmembrane region" description="Helical" evidence="8">
    <location>
        <begin position="56"/>
        <end position="76"/>
    </location>
</feature>
<feature type="transmembrane region" description="Helical" evidence="8">
    <location>
        <begin position="414"/>
        <end position="434"/>
    </location>
</feature>
<dbReference type="PANTHER" id="PTHR42718:SF42">
    <property type="entry name" value="EXPORT PROTEIN"/>
    <property type="match status" value="1"/>
</dbReference>
<evidence type="ECO:0000256" key="8">
    <source>
        <dbReference type="SAM" id="Phobius"/>
    </source>
</evidence>
<dbReference type="PANTHER" id="PTHR42718">
    <property type="entry name" value="MAJOR FACILITATOR SUPERFAMILY MULTIDRUG TRANSPORTER MFSC"/>
    <property type="match status" value="1"/>
</dbReference>
<feature type="transmembrane region" description="Helical" evidence="8">
    <location>
        <begin position="276"/>
        <end position="301"/>
    </location>
</feature>
<dbReference type="Pfam" id="PF07690">
    <property type="entry name" value="MFS_1"/>
    <property type="match status" value="1"/>
</dbReference>
<keyword evidence="4 8" id="KW-0812">Transmembrane</keyword>
<evidence type="ECO:0000256" key="2">
    <source>
        <dbReference type="ARBA" id="ARBA00022448"/>
    </source>
</evidence>
<evidence type="ECO:0000256" key="5">
    <source>
        <dbReference type="ARBA" id="ARBA00022989"/>
    </source>
</evidence>
<evidence type="ECO:0000259" key="9">
    <source>
        <dbReference type="PROSITE" id="PS50850"/>
    </source>
</evidence>
<feature type="transmembrane region" description="Helical" evidence="8">
    <location>
        <begin position="234"/>
        <end position="255"/>
    </location>
</feature>
<evidence type="ECO:0000256" key="4">
    <source>
        <dbReference type="ARBA" id="ARBA00022692"/>
    </source>
</evidence>
<dbReference type="InterPro" id="IPR004638">
    <property type="entry name" value="EmrB-like"/>
</dbReference>
<feature type="transmembrane region" description="Helical" evidence="8">
    <location>
        <begin position="366"/>
        <end position="393"/>
    </location>
</feature>
<dbReference type="InterPro" id="IPR036259">
    <property type="entry name" value="MFS_trans_sf"/>
</dbReference>
<feature type="transmembrane region" description="Helical" evidence="8">
    <location>
        <begin position="341"/>
        <end position="360"/>
    </location>
</feature>
<evidence type="ECO:0000256" key="3">
    <source>
        <dbReference type="ARBA" id="ARBA00022475"/>
    </source>
</evidence>
<dbReference type="InterPro" id="IPR020846">
    <property type="entry name" value="MFS_dom"/>
</dbReference>
<sequence>MRMVDAQSEERIAFGTARARWVLAATALGSGMAFLDGTVVNVALPSMGQDLNADIAGLQWIINGYMLMLASLILLSGSLGDRLGRRRTFVAGVIWFAIASLVCAVAPNLEVMIAGRVLQGIGGALLTPGSLAILQTSFRHSDRGKAVGAWSGLTSVAAAIGPFVGGWLVDSGSWRWIFLLNLPLAAVTVLVTLRHVPESRDETSTGKLDVAGAALATIGLAGLTFGLIHAGERGFGDAVVLTALAIGVIGLAAFVEIERRSSHPMLPPGIFANLRFTGANLVTVVVYGALGTATFLLVVYLQTALGYEALTAGAALLPMTILMLTLSGYAGSLSERIGARIPMTIGPLFMAGGFLLMMMVKPGAGYFTAVLPSVVVLGIGLVCTVAPLTATVLSSVEDHHAGVASGVNNAIARSAQLMAVAAIPLAAGITGDSYRDPDAFSDGFQMAMWISAALAAAGAVIAWFTLAERKPVEQEPVEREPQLHHRHCSLEAPPLANTPSTTPR</sequence>
<feature type="transmembrane region" description="Helical" evidence="8">
    <location>
        <begin position="208"/>
        <end position="228"/>
    </location>
</feature>
<evidence type="ECO:0000256" key="7">
    <source>
        <dbReference type="SAM" id="MobiDB-lite"/>
    </source>
</evidence>
<keyword evidence="6 8" id="KW-0472">Membrane</keyword>
<name>A0ABN2DXS1_9ACTN</name>
<dbReference type="SUPFAM" id="SSF103473">
    <property type="entry name" value="MFS general substrate transporter"/>
    <property type="match status" value="1"/>
</dbReference>
<feature type="domain" description="Major facilitator superfamily (MFS) profile" evidence="9">
    <location>
        <begin position="22"/>
        <end position="470"/>
    </location>
</feature>
<dbReference type="NCBIfam" id="TIGR00711">
    <property type="entry name" value="efflux_EmrB"/>
    <property type="match status" value="1"/>
</dbReference>
<dbReference type="CDD" id="cd17321">
    <property type="entry name" value="MFS_MMR_MDR_like"/>
    <property type="match status" value="1"/>
</dbReference>
<proteinExistence type="predicted"/>
<dbReference type="Gene3D" id="1.20.1720.10">
    <property type="entry name" value="Multidrug resistance protein D"/>
    <property type="match status" value="1"/>
</dbReference>
<gene>
    <name evidence="10" type="ORF">GCM10009789_49630</name>
</gene>
<comment type="caution">
    <text evidence="10">The sequence shown here is derived from an EMBL/GenBank/DDBJ whole genome shotgun (WGS) entry which is preliminary data.</text>
</comment>
<keyword evidence="2" id="KW-0813">Transport</keyword>
<keyword evidence="3" id="KW-1003">Cell membrane</keyword>
<evidence type="ECO:0000256" key="6">
    <source>
        <dbReference type="ARBA" id="ARBA00023136"/>
    </source>
</evidence>
<dbReference type="Proteomes" id="UP001500393">
    <property type="component" value="Unassembled WGS sequence"/>
</dbReference>
<reference evidence="10 11" key="1">
    <citation type="journal article" date="2019" name="Int. J. Syst. Evol. Microbiol.">
        <title>The Global Catalogue of Microorganisms (GCM) 10K type strain sequencing project: providing services to taxonomists for standard genome sequencing and annotation.</title>
        <authorList>
            <consortium name="The Broad Institute Genomics Platform"/>
            <consortium name="The Broad Institute Genome Sequencing Center for Infectious Disease"/>
            <person name="Wu L."/>
            <person name="Ma J."/>
        </authorList>
    </citation>
    <scope>NUCLEOTIDE SEQUENCE [LARGE SCALE GENOMIC DNA]</scope>
    <source>
        <strain evidence="10 11">JCM 14969</strain>
    </source>
</reference>
<feature type="transmembrane region" description="Helical" evidence="8">
    <location>
        <begin position="174"/>
        <end position="196"/>
    </location>
</feature>
<dbReference type="Gene3D" id="1.20.1250.20">
    <property type="entry name" value="MFS general substrate transporter like domains"/>
    <property type="match status" value="1"/>
</dbReference>
<comment type="subcellular location">
    <subcellularLocation>
        <location evidence="1">Cell membrane</location>
        <topology evidence="1">Multi-pass membrane protein</topology>
    </subcellularLocation>
</comment>
<dbReference type="InterPro" id="IPR011701">
    <property type="entry name" value="MFS"/>
</dbReference>
<feature type="region of interest" description="Disordered" evidence="7">
    <location>
        <begin position="475"/>
        <end position="504"/>
    </location>
</feature>
<evidence type="ECO:0000313" key="10">
    <source>
        <dbReference type="EMBL" id="GAA1590083.1"/>
    </source>
</evidence>
<dbReference type="EMBL" id="BAAAOS010000033">
    <property type="protein sequence ID" value="GAA1590083.1"/>
    <property type="molecule type" value="Genomic_DNA"/>
</dbReference>
<feature type="transmembrane region" description="Helical" evidence="8">
    <location>
        <begin position="21"/>
        <end position="44"/>
    </location>
</feature>
<dbReference type="PROSITE" id="PS50850">
    <property type="entry name" value="MFS"/>
    <property type="match status" value="1"/>
</dbReference>
<evidence type="ECO:0000256" key="1">
    <source>
        <dbReference type="ARBA" id="ARBA00004651"/>
    </source>
</evidence>
<feature type="transmembrane region" description="Helical" evidence="8">
    <location>
        <begin position="307"/>
        <end position="329"/>
    </location>
</feature>
<feature type="transmembrane region" description="Helical" evidence="8">
    <location>
        <begin position="113"/>
        <end position="134"/>
    </location>
</feature>
<keyword evidence="5 8" id="KW-1133">Transmembrane helix</keyword>
<feature type="transmembrane region" description="Helical" evidence="8">
    <location>
        <begin position="88"/>
        <end position="107"/>
    </location>
</feature>
<accession>A0ABN2DXS1</accession>
<organism evidence="10 11">
    <name type="scientific">Kribbella sancticallisti</name>
    <dbReference type="NCBI Taxonomy" id="460087"/>
    <lineage>
        <taxon>Bacteria</taxon>
        <taxon>Bacillati</taxon>
        <taxon>Actinomycetota</taxon>
        <taxon>Actinomycetes</taxon>
        <taxon>Propionibacteriales</taxon>
        <taxon>Kribbellaceae</taxon>
        <taxon>Kribbella</taxon>
    </lineage>
</organism>